<evidence type="ECO:0000313" key="2">
    <source>
        <dbReference type="EMBL" id="MFB9784668.1"/>
    </source>
</evidence>
<dbReference type="RefSeq" id="WP_218747475.1">
    <property type="nucleotide sequence ID" value="NZ_JBHMAS010000090.1"/>
</dbReference>
<reference evidence="2 3" key="1">
    <citation type="submission" date="2024-09" db="EMBL/GenBank/DDBJ databases">
        <authorList>
            <person name="Sun Q."/>
            <person name="Mori K."/>
        </authorList>
    </citation>
    <scope>NUCLEOTIDE SEQUENCE [LARGE SCALE GENOMIC DNA]</scope>
    <source>
        <strain evidence="2 3">JCM 11411</strain>
    </source>
</reference>
<keyword evidence="1" id="KW-1133">Transmembrane helix</keyword>
<sequence length="348" mass="37814">MSVDSAATAVRSMIADIDVDPESEEFLCALDRLWEQMLSERAAEIVGLRREQTWSADEPGWEGNSSLDYYPRRDVWRTTVHTGRTAGGEEVKIPLALLAPVLIGLVPVLAGVTAQANPFVALLVCIGLAAGIEAVGLWWWTRRDPLRLSAEDKTEIGVAVTALQTLISAGGAHVELRLALAASALVDEIRTVPVWESEDLDIGRIRLNLDEQLAEILAHAGELATVRATLGTPAPGSSPQALAAREAHLVSSRWLGRVERSLLTRVAALWSYRRHLLELQESITAGESLDRIHDGDRAIEGLLVNSAGDDVAASAIGQLATDLTDLRRARESALAELRGELYEFEERD</sequence>
<dbReference type="EMBL" id="JBHMAS010000090">
    <property type="protein sequence ID" value="MFB9784668.1"/>
    <property type="molecule type" value="Genomic_DNA"/>
</dbReference>
<proteinExistence type="predicted"/>
<evidence type="ECO:0000256" key="1">
    <source>
        <dbReference type="SAM" id="Phobius"/>
    </source>
</evidence>
<evidence type="ECO:0000313" key="3">
    <source>
        <dbReference type="Proteomes" id="UP001589587"/>
    </source>
</evidence>
<keyword evidence="1" id="KW-0812">Transmembrane</keyword>
<accession>A0ABV5XRE6</accession>
<feature type="transmembrane region" description="Helical" evidence="1">
    <location>
        <begin position="119"/>
        <end position="140"/>
    </location>
</feature>
<protein>
    <submittedName>
        <fullName evidence="2">Uncharacterized protein</fullName>
    </submittedName>
</protein>
<keyword evidence="1" id="KW-0472">Membrane</keyword>
<keyword evidence="3" id="KW-1185">Reference proteome</keyword>
<dbReference type="Proteomes" id="UP001589587">
    <property type="component" value="Unassembled WGS sequence"/>
</dbReference>
<organism evidence="2 3">
    <name type="scientific">Rhodococcus baikonurensis</name>
    <dbReference type="NCBI Taxonomy" id="172041"/>
    <lineage>
        <taxon>Bacteria</taxon>
        <taxon>Bacillati</taxon>
        <taxon>Actinomycetota</taxon>
        <taxon>Actinomycetes</taxon>
        <taxon>Mycobacteriales</taxon>
        <taxon>Nocardiaceae</taxon>
        <taxon>Rhodococcus</taxon>
        <taxon>Rhodococcus erythropolis group</taxon>
    </lineage>
</organism>
<comment type="caution">
    <text evidence="2">The sequence shown here is derived from an EMBL/GenBank/DDBJ whole genome shotgun (WGS) entry which is preliminary data.</text>
</comment>
<name>A0ABV5XRE6_9NOCA</name>
<feature type="transmembrane region" description="Helical" evidence="1">
    <location>
        <begin position="93"/>
        <end position="113"/>
    </location>
</feature>
<gene>
    <name evidence="2" type="ORF">ACFFQ6_33745</name>
</gene>